<comment type="caution">
    <text evidence="2">The sequence shown here is derived from an EMBL/GenBank/DDBJ whole genome shotgun (WGS) entry which is preliminary data.</text>
</comment>
<dbReference type="SUPFAM" id="SSF49879">
    <property type="entry name" value="SMAD/FHA domain"/>
    <property type="match status" value="1"/>
</dbReference>
<feature type="domain" description="FHA" evidence="1">
    <location>
        <begin position="29"/>
        <end position="79"/>
    </location>
</feature>
<dbReference type="InterPro" id="IPR000253">
    <property type="entry name" value="FHA_dom"/>
</dbReference>
<dbReference type="SMART" id="SM00240">
    <property type="entry name" value="FHA"/>
    <property type="match status" value="1"/>
</dbReference>
<proteinExistence type="predicted"/>
<dbReference type="InterPro" id="IPR008984">
    <property type="entry name" value="SMAD_FHA_dom_sf"/>
</dbReference>
<dbReference type="PROSITE" id="PS50006">
    <property type="entry name" value="FHA_DOMAIN"/>
    <property type="match status" value="1"/>
</dbReference>
<accession>A0AAX2HE12</accession>
<dbReference type="CDD" id="cd00060">
    <property type="entry name" value="FHA"/>
    <property type="match status" value="1"/>
</dbReference>
<dbReference type="Pfam" id="PF00498">
    <property type="entry name" value="FHA"/>
    <property type="match status" value="1"/>
</dbReference>
<dbReference type="InterPro" id="IPR017735">
    <property type="entry name" value="T6SS_FHA"/>
</dbReference>
<dbReference type="Gene3D" id="2.60.200.20">
    <property type="match status" value="1"/>
</dbReference>
<dbReference type="Proteomes" id="UP000219564">
    <property type="component" value="Unassembled WGS sequence"/>
</dbReference>
<evidence type="ECO:0000313" key="3">
    <source>
        <dbReference type="Proteomes" id="UP000219564"/>
    </source>
</evidence>
<dbReference type="EMBL" id="OBKZ01000049">
    <property type="protein sequence ID" value="SOB54648.1"/>
    <property type="molecule type" value="Genomic_DNA"/>
</dbReference>
<organism evidence="2 3">
    <name type="scientific">Pseudomonas lundensis</name>
    <dbReference type="NCBI Taxonomy" id="86185"/>
    <lineage>
        <taxon>Bacteria</taxon>
        <taxon>Pseudomonadati</taxon>
        <taxon>Pseudomonadota</taxon>
        <taxon>Gammaproteobacteria</taxon>
        <taxon>Pseudomonadales</taxon>
        <taxon>Pseudomonadaceae</taxon>
        <taxon>Pseudomonas</taxon>
    </lineage>
</organism>
<dbReference type="AlphaFoldDB" id="A0AAX2HE12"/>
<evidence type="ECO:0000259" key="1">
    <source>
        <dbReference type="PROSITE" id="PS50006"/>
    </source>
</evidence>
<protein>
    <submittedName>
        <fullName evidence="2">Type VI secretion system FHA domain-containing protein</fullName>
    </submittedName>
</protein>
<name>A0AAX2HE12_9PSED</name>
<sequence length="393" mass="42679">MMELVFDLLATSPTATGQPSQYRFTPAGGVIGRSHQCDWVLADATGTVSGQHARISHERGAYFIQDVSTNGISISGGQAYLPPGQLQLINHGDVFGLAGLSIRARLEPPLEVRLEQVGVPQPAGSLIPDDAFIEPDVLQVLRENAFASPFGEEPGGQHDHHVGFTPVDLEHLIVPRLVVPTQPDEVSPQGPGASPADSFWEAFGQALGVDARALDQAGRESLALNVAGLLKQCVAGLQQCMWTRGELKNELRLAHTVAPGAARNPLKSSHDAQHALRQLLGPRAPHQPTPEQSVTGAFRDVQAHQVALLSASRAAMRGCLEHFSPRQLTLRFERDGRPPLLATAGSRWRAFGRYHQALQQDDDWTERLLARDFAKAYEEQVRLISTLHQTPQG</sequence>
<dbReference type="NCBIfam" id="TIGR03354">
    <property type="entry name" value="VI_FHA"/>
    <property type="match status" value="1"/>
</dbReference>
<dbReference type="InterPro" id="IPR046883">
    <property type="entry name" value="T6SS_FHA_C"/>
</dbReference>
<dbReference type="Pfam" id="PF20232">
    <property type="entry name" value="T6SS_FHA_C"/>
    <property type="match status" value="1"/>
</dbReference>
<reference evidence="2 3" key="1">
    <citation type="submission" date="2017-08" db="EMBL/GenBank/DDBJ databases">
        <authorList>
            <person name="Chaillou S."/>
        </authorList>
    </citation>
    <scope>NUCLEOTIDE SEQUENCE [LARGE SCALE GENOMIC DNA]</scope>
    <source>
        <strain evidence="2 3">MFPA15A1205</strain>
    </source>
</reference>
<gene>
    <name evidence="2" type="ORF">PLUA15_530074</name>
</gene>
<evidence type="ECO:0000313" key="2">
    <source>
        <dbReference type="EMBL" id="SOB54648.1"/>
    </source>
</evidence>